<evidence type="ECO:0000256" key="7">
    <source>
        <dbReference type="SAM" id="Phobius"/>
    </source>
</evidence>
<reference evidence="9 10" key="1">
    <citation type="submission" date="2024-04" db="EMBL/GenBank/DDBJ databases">
        <title>Complete genome sequence of Fusarium acuminatum.</title>
        <authorList>
            <person name="Lan B."/>
        </authorList>
    </citation>
    <scope>NUCLEOTIDE SEQUENCE [LARGE SCALE GENOMIC DNA]</scope>
    <source>
        <strain evidence="9">1A</strain>
    </source>
</reference>
<keyword evidence="3 7" id="KW-0812">Transmembrane</keyword>
<evidence type="ECO:0000313" key="10">
    <source>
        <dbReference type="Proteomes" id="UP001489902"/>
    </source>
</evidence>
<proteinExistence type="inferred from homology"/>
<keyword evidence="10" id="KW-1185">Reference proteome</keyword>
<feature type="domain" description="Amino acid transporter transmembrane" evidence="8">
    <location>
        <begin position="60"/>
        <end position="300"/>
    </location>
</feature>
<feature type="transmembrane region" description="Helical" evidence="7">
    <location>
        <begin position="92"/>
        <end position="116"/>
    </location>
</feature>
<keyword evidence="4 7" id="KW-1133">Transmembrane helix</keyword>
<evidence type="ECO:0000256" key="4">
    <source>
        <dbReference type="ARBA" id="ARBA00022989"/>
    </source>
</evidence>
<evidence type="ECO:0000256" key="6">
    <source>
        <dbReference type="SAM" id="MobiDB-lite"/>
    </source>
</evidence>
<feature type="transmembrane region" description="Helical" evidence="7">
    <location>
        <begin position="246"/>
        <end position="267"/>
    </location>
</feature>
<dbReference type="PANTHER" id="PTHR22950:SF479">
    <property type="entry name" value="AMINO ACID TRANSPORTER (EUROFUNG)-RELATED"/>
    <property type="match status" value="1"/>
</dbReference>
<feature type="region of interest" description="Disordered" evidence="6">
    <location>
        <begin position="1"/>
        <end position="21"/>
    </location>
</feature>
<dbReference type="Gene3D" id="1.20.1740.10">
    <property type="entry name" value="Amino acid/polyamine transporter I"/>
    <property type="match status" value="1"/>
</dbReference>
<feature type="transmembrane region" description="Helical" evidence="7">
    <location>
        <begin position="279"/>
        <end position="303"/>
    </location>
</feature>
<gene>
    <name evidence="9" type="ORF">QYS62_011598</name>
</gene>
<comment type="subcellular location">
    <subcellularLocation>
        <location evidence="1">Membrane</location>
        <topology evidence="1">Multi-pass membrane protein</topology>
    </subcellularLocation>
</comment>
<sequence length="304" mass="32379">MGHPGDATKQHSCSVLPVSDTDSDESIISEVQDHAYATEVRRVNTNAEGNIDLAASSCRTMSRRDTVLALLTNQVGLGVLSLPSVMKTLGLVPGTFAITGLGCLSWYTAFELKLFYDRHPHVLNIVDMARVVGGQSFAIVTALGMMLLVIMTAASATVTFSVALSIISGDALNKTGFIGIGCICCWLLCIPPTARFMSQTGWLSCISILAATVVLISGLVVSGPVDAPEEWTRNLAWFGAPSFKDGLNACLKICYAFSGNVSFVSYMAEMTNPRKDFPVALMVLELVSISFYALVAIAIYSLAG</sequence>
<accession>A0ABZ2XF16</accession>
<keyword evidence="5 7" id="KW-0472">Membrane</keyword>
<evidence type="ECO:0000313" key="9">
    <source>
        <dbReference type="EMBL" id="WZH50354.1"/>
    </source>
</evidence>
<evidence type="ECO:0000256" key="2">
    <source>
        <dbReference type="ARBA" id="ARBA00008066"/>
    </source>
</evidence>
<feature type="transmembrane region" description="Helical" evidence="7">
    <location>
        <begin position="201"/>
        <end position="221"/>
    </location>
</feature>
<dbReference type="Proteomes" id="UP001489902">
    <property type="component" value="Chromosome 8"/>
</dbReference>
<evidence type="ECO:0000256" key="5">
    <source>
        <dbReference type="ARBA" id="ARBA00023136"/>
    </source>
</evidence>
<feature type="transmembrane region" description="Helical" evidence="7">
    <location>
        <begin position="176"/>
        <end position="194"/>
    </location>
</feature>
<organism evidence="9 10">
    <name type="scientific">Fusarium acuminatum</name>
    <dbReference type="NCBI Taxonomy" id="5515"/>
    <lineage>
        <taxon>Eukaryota</taxon>
        <taxon>Fungi</taxon>
        <taxon>Dikarya</taxon>
        <taxon>Ascomycota</taxon>
        <taxon>Pezizomycotina</taxon>
        <taxon>Sordariomycetes</taxon>
        <taxon>Hypocreomycetidae</taxon>
        <taxon>Hypocreales</taxon>
        <taxon>Nectriaceae</taxon>
        <taxon>Fusarium</taxon>
        <taxon>Fusarium tricinctum species complex</taxon>
    </lineage>
</organism>
<feature type="transmembrane region" description="Helical" evidence="7">
    <location>
        <begin position="137"/>
        <end position="164"/>
    </location>
</feature>
<dbReference type="PANTHER" id="PTHR22950">
    <property type="entry name" value="AMINO ACID TRANSPORTER"/>
    <property type="match status" value="1"/>
</dbReference>
<evidence type="ECO:0000256" key="3">
    <source>
        <dbReference type="ARBA" id="ARBA00022692"/>
    </source>
</evidence>
<dbReference type="InterPro" id="IPR013057">
    <property type="entry name" value="AA_transpt_TM"/>
</dbReference>
<dbReference type="EMBL" id="CP151267">
    <property type="protein sequence ID" value="WZH50354.1"/>
    <property type="molecule type" value="Genomic_DNA"/>
</dbReference>
<evidence type="ECO:0000256" key="1">
    <source>
        <dbReference type="ARBA" id="ARBA00004141"/>
    </source>
</evidence>
<protein>
    <submittedName>
        <fullName evidence="9">Aa_trans domain-containing protein</fullName>
    </submittedName>
</protein>
<evidence type="ECO:0000259" key="8">
    <source>
        <dbReference type="Pfam" id="PF01490"/>
    </source>
</evidence>
<comment type="similarity">
    <text evidence="2">Belongs to the amino acid/polyamine transporter 2 family.</text>
</comment>
<name>A0ABZ2XF16_9HYPO</name>
<dbReference type="Pfam" id="PF01490">
    <property type="entry name" value="Aa_trans"/>
    <property type="match status" value="1"/>
</dbReference>